<feature type="compositionally biased region" description="Polar residues" evidence="1">
    <location>
        <begin position="53"/>
        <end position="65"/>
    </location>
</feature>
<dbReference type="EMBL" id="VSRR010002012">
    <property type="protein sequence ID" value="MPC29078.1"/>
    <property type="molecule type" value="Genomic_DNA"/>
</dbReference>
<dbReference type="AlphaFoldDB" id="A0A5B7E5L7"/>
<organism evidence="2 3">
    <name type="scientific">Portunus trituberculatus</name>
    <name type="common">Swimming crab</name>
    <name type="synonym">Neptunus trituberculatus</name>
    <dbReference type="NCBI Taxonomy" id="210409"/>
    <lineage>
        <taxon>Eukaryota</taxon>
        <taxon>Metazoa</taxon>
        <taxon>Ecdysozoa</taxon>
        <taxon>Arthropoda</taxon>
        <taxon>Crustacea</taxon>
        <taxon>Multicrustacea</taxon>
        <taxon>Malacostraca</taxon>
        <taxon>Eumalacostraca</taxon>
        <taxon>Eucarida</taxon>
        <taxon>Decapoda</taxon>
        <taxon>Pleocyemata</taxon>
        <taxon>Brachyura</taxon>
        <taxon>Eubrachyura</taxon>
        <taxon>Portunoidea</taxon>
        <taxon>Portunidae</taxon>
        <taxon>Portuninae</taxon>
        <taxon>Portunus</taxon>
    </lineage>
</organism>
<name>A0A5B7E5L7_PORTR</name>
<proteinExistence type="predicted"/>
<accession>A0A5B7E5L7</accession>
<evidence type="ECO:0000313" key="3">
    <source>
        <dbReference type="Proteomes" id="UP000324222"/>
    </source>
</evidence>
<keyword evidence="3" id="KW-1185">Reference proteome</keyword>
<gene>
    <name evidence="2" type="ORF">E2C01_022295</name>
</gene>
<dbReference type="Proteomes" id="UP000324222">
    <property type="component" value="Unassembled WGS sequence"/>
</dbReference>
<evidence type="ECO:0000256" key="1">
    <source>
        <dbReference type="SAM" id="MobiDB-lite"/>
    </source>
</evidence>
<protein>
    <submittedName>
        <fullName evidence="2">Uncharacterized protein</fullName>
    </submittedName>
</protein>
<reference evidence="2 3" key="1">
    <citation type="submission" date="2019-05" db="EMBL/GenBank/DDBJ databases">
        <title>Another draft genome of Portunus trituberculatus and its Hox gene families provides insights of decapod evolution.</title>
        <authorList>
            <person name="Jeong J.-H."/>
            <person name="Song I."/>
            <person name="Kim S."/>
            <person name="Choi T."/>
            <person name="Kim D."/>
            <person name="Ryu S."/>
            <person name="Kim W."/>
        </authorList>
    </citation>
    <scope>NUCLEOTIDE SEQUENCE [LARGE SCALE GENOMIC DNA]</scope>
    <source>
        <tissue evidence="2">Muscle</tissue>
    </source>
</reference>
<evidence type="ECO:0000313" key="2">
    <source>
        <dbReference type="EMBL" id="MPC29078.1"/>
    </source>
</evidence>
<comment type="caution">
    <text evidence="2">The sequence shown here is derived from an EMBL/GenBank/DDBJ whole genome shotgun (WGS) entry which is preliminary data.</text>
</comment>
<feature type="region of interest" description="Disordered" evidence="1">
    <location>
        <begin position="26"/>
        <end position="65"/>
    </location>
</feature>
<sequence length="142" mass="15608">MSTTYIGTYDINSRWVSFSSLPPMSSSSWRNQQDGLPPRAAQGRPSCLPPQHKGSQSHQGEGGLTSSWCLVTPGTAWQVHHTLTSDHFATLTTLPVAPPAPPRPRHLRWNIRRANWASFKLPSPSGGPPTSRLRICTSRRGT</sequence>
<feature type="region of interest" description="Disordered" evidence="1">
    <location>
        <begin position="120"/>
        <end position="142"/>
    </location>
</feature>